<dbReference type="InterPro" id="IPR040072">
    <property type="entry name" value="Methyltransferase_A"/>
</dbReference>
<dbReference type="PIRSF" id="PIRSF006004">
    <property type="entry name" value="CHP00048"/>
    <property type="match status" value="1"/>
</dbReference>
<comment type="cofactor">
    <cofactor evidence="1">
        <name>[4Fe-4S] cluster</name>
        <dbReference type="ChEBI" id="CHEBI:49883"/>
    </cofactor>
</comment>
<gene>
    <name evidence="12" type="ORF">DSAG12_01302</name>
</gene>
<dbReference type="GO" id="GO:0046872">
    <property type="term" value="F:metal ion binding"/>
    <property type="evidence" value="ECO:0007669"/>
    <property type="project" value="UniProtKB-KW"/>
</dbReference>
<reference evidence="12 13" key="1">
    <citation type="journal article" date="2020" name="Nature">
        <title>Isolation of an archaeon at the prokaryote-eukaryote interface.</title>
        <authorList>
            <person name="Imachi H."/>
            <person name="Nobu M.K."/>
            <person name="Nakahara N."/>
            <person name="Morono Y."/>
            <person name="Ogawara M."/>
            <person name="Takaki Y."/>
            <person name="Takano Y."/>
            <person name="Uematsu K."/>
            <person name="Ikuta T."/>
            <person name="Ito M."/>
            <person name="Matsui Y."/>
            <person name="Miyazaki M."/>
            <person name="Murata K."/>
            <person name="Saito Y."/>
            <person name="Sakai S."/>
            <person name="Song C."/>
            <person name="Tasumi E."/>
            <person name="Yamanaka Y."/>
            <person name="Yamaguchi T."/>
            <person name="Kamagata Y."/>
            <person name="Tamaki H."/>
            <person name="Takai K."/>
        </authorList>
    </citation>
    <scope>NUCLEOTIDE SEQUENCE [LARGE SCALE GENOMIC DNA]</scope>
    <source>
        <strain evidence="12 13">MK-D1</strain>
    </source>
</reference>
<dbReference type="AlphaFoldDB" id="A0A5B9DA76"/>
<comment type="subcellular location">
    <subcellularLocation>
        <location evidence="2">Cytoplasm</location>
    </subcellularLocation>
</comment>
<dbReference type="InterPro" id="IPR007197">
    <property type="entry name" value="rSAM"/>
</dbReference>
<feature type="domain" description="Radical SAM core" evidence="11">
    <location>
        <begin position="36"/>
        <end position="270"/>
    </location>
</feature>
<evidence type="ECO:0000313" key="12">
    <source>
        <dbReference type="EMBL" id="QEE15476.1"/>
    </source>
</evidence>
<sequence>MEILGKYGKEDLAILYIARYDEKVIEFVESVQPPVSREQKWVLILSTLYGCPLGCLMCDAGEYFFGEITKEGMIAQIDHMISPRFPDRKIPIPKLKIQFARMGEPTLNENVLELLRELPKIYDAPGLMPCVSTVAPSSSKKFLNDLISIKNNLYPPGQFQLQFSIHSTDPELRHKWIPGKIWSFQEIADFGEKWYKSGDRKITLNFAVAKDSKIEPKIIAKFFDPLKYFIKLTPLNPTSNVLKHKLDSGITKENVKDFILKSKFEDLGYKTMISIGNWEENEIGSNCGQFATQYIKGDVEIKKDYTCNDYNLLN</sequence>
<evidence type="ECO:0000256" key="9">
    <source>
        <dbReference type="ARBA" id="ARBA00023004"/>
    </source>
</evidence>
<keyword evidence="13" id="KW-1185">Reference proteome</keyword>
<accession>A0A5B9DA76</accession>
<evidence type="ECO:0000256" key="3">
    <source>
        <dbReference type="ARBA" id="ARBA00022485"/>
    </source>
</evidence>
<dbReference type="OrthoDB" id="87310at2157"/>
<keyword evidence="5" id="KW-0489">Methyltransferase</keyword>
<keyword evidence="4" id="KW-0963">Cytoplasm</keyword>
<keyword evidence="3" id="KW-0004">4Fe-4S</keyword>
<keyword evidence="6" id="KW-0808">Transferase</keyword>
<evidence type="ECO:0000256" key="4">
    <source>
        <dbReference type="ARBA" id="ARBA00022490"/>
    </source>
</evidence>
<dbReference type="InterPro" id="IPR013785">
    <property type="entry name" value="Aldolase_TIM"/>
</dbReference>
<dbReference type="SFLD" id="SFLDS00029">
    <property type="entry name" value="Radical_SAM"/>
    <property type="match status" value="1"/>
</dbReference>
<keyword evidence="10" id="KW-0411">Iron-sulfur</keyword>
<evidence type="ECO:0000256" key="5">
    <source>
        <dbReference type="ARBA" id="ARBA00022603"/>
    </source>
</evidence>
<evidence type="ECO:0000256" key="7">
    <source>
        <dbReference type="ARBA" id="ARBA00022691"/>
    </source>
</evidence>
<dbReference type="GeneID" id="41329295"/>
<dbReference type="GO" id="GO:0030488">
    <property type="term" value="P:tRNA methylation"/>
    <property type="evidence" value="ECO:0007669"/>
    <property type="project" value="TreeGrafter"/>
</dbReference>
<protein>
    <submittedName>
        <fullName evidence="12">Radical SAM protein</fullName>
    </submittedName>
</protein>
<dbReference type="PROSITE" id="PS51918">
    <property type="entry name" value="RADICAL_SAM"/>
    <property type="match status" value="1"/>
</dbReference>
<evidence type="ECO:0000256" key="1">
    <source>
        <dbReference type="ARBA" id="ARBA00001966"/>
    </source>
</evidence>
<dbReference type="Gene3D" id="3.20.20.70">
    <property type="entry name" value="Aldolase class I"/>
    <property type="match status" value="1"/>
</dbReference>
<dbReference type="GO" id="GO:0008173">
    <property type="term" value="F:RNA methyltransferase activity"/>
    <property type="evidence" value="ECO:0007669"/>
    <property type="project" value="InterPro"/>
</dbReference>
<dbReference type="SUPFAM" id="SSF102114">
    <property type="entry name" value="Radical SAM enzymes"/>
    <property type="match status" value="1"/>
</dbReference>
<keyword evidence="8" id="KW-0479">Metal-binding</keyword>
<dbReference type="PANTHER" id="PTHR30544:SF5">
    <property type="entry name" value="RADICAL SAM CORE DOMAIN-CONTAINING PROTEIN"/>
    <property type="match status" value="1"/>
</dbReference>
<evidence type="ECO:0000256" key="2">
    <source>
        <dbReference type="ARBA" id="ARBA00004496"/>
    </source>
</evidence>
<organism evidence="12 13">
    <name type="scientific">Promethearchaeum syntrophicum</name>
    <dbReference type="NCBI Taxonomy" id="2594042"/>
    <lineage>
        <taxon>Archaea</taxon>
        <taxon>Promethearchaeati</taxon>
        <taxon>Promethearchaeota</taxon>
        <taxon>Promethearchaeia</taxon>
        <taxon>Promethearchaeales</taxon>
        <taxon>Promethearchaeaceae</taxon>
        <taxon>Promethearchaeum</taxon>
    </lineage>
</organism>
<dbReference type="GO" id="GO:0070475">
    <property type="term" value="P:rRNA base methylation"/>
    <property type="evidence" value="ECO:0007669"/>
    <property type="project" value="TreeGrafter"/>
</dbReference>
<dbReference type="GO" id="GO:0005737">
    <property type="term" value="C:cytoplasm"/>
    <property type="evidence" value="ECO:0007669"/>
    <property type="project" value="UniProtKB-SubCell"/>
</dbReference>
<reference evidence="12 13" key="2">
    <citation type="journal article" date="2024" name="Int. J. Syst. Evol. Microbiol.">
        <title>Promethearchaeum syntrophicum gen. nov., sp. nov., an anaerobic, obligately syntrophic archaeon, the first isolate of the lineage 'Asgard' archaea, and proposal of the new archaeal phylum Promethearchaeota phyl. nov. and kingdom Promethearchaeati regn. nov.</title>
        <authorList>
            <person name="Imachi H."/>
            <person name="Nobu M.K."/>
            <person name="Kato S."/>
            <person name="Takaki Y."/>
            <person name="Miyazaki M."/>
            <person name="Miyata M."/>
            <person name="Ogawara M."/>
            <person name="Saito Y."/>
            <person name="Sakai S."/>
            <person name="Tahara Y.O."/>
            <person name="Takano Y."/>
            <person name="Tasumi E."/>
            <person name="Uematsu K."/>
            <person name="Yoshimura T."/>
            <person name="Itoh T."/>
            <person name="Ohkuma M."/>
            <person name="Takai K."/>
        </authorList>
    </citation>
    <scope>NUCLEOTIDE SEQUENCE [LARGE SCALE GENOMIC DNA]</scope>
    <source>
        <strain evidence="12 13">MK-D1</strain>
    </source>
</reference>
<dbReference type="CDD" id="cd01335">
    <property type="entry name" value="Radical_SAM"/>
    <property type="match status" value="1"/>
</dbReference>
<proteinExistence type="predicted"/>
<dbReference type="KEGG" id="psyt:DSAG12_01302"/>
<evidence type="ECO:0000313" key="13">
    <source>
        <dbReference type="Proteomes" id="UP000321408"/>
    </source>
</evidence>
<dbReference type="PANTHER" id="PTHR30544">
    <property type="entry name" value="23S RRNA METHYLTRANSFERASE"/>
    <property type="match status" value="1"/>
</dbReference>
<dbReference type="InterPro" id="IPR004383">
    <property type="entry name" value="rRNA_lsu_MTrfase_RlmN/Cfr"/>
</dbReference>
<keyword evidence="9" id="KW-0408">Iron</keyword>
<dbReference type="EMBL" id="CP042905">
    <property type="protein sequence ID" value="QEE15476.1"/>
    <property type="molecule type" value="Genomic_DNA"/>
</dbReference>
<evidence type="ECO:0000256" key="6">
    <source>
        <dbReference type="ARBA" id="ARBA00022679"/>
    </source>
</evidence>
<dbReference type="InterPro" id="IPR058240">
    <property type="entry name" value="rSAM_sf"/>
</dbReference>
<evidence type="ECO:0000256" key="8">
    <source>
        <dbReference type="ARBA" id="ARBA00022723"/>
    </source>
</evidence>
<dbReference type="Proteomes" id="UP000321408">
    <property type="component" value="Chromosome"/>
</dbReference>
<evidence type="ECO:0000259" key="11">
    <source>
        <dbReference type="PROSITE" id="PS51918"/>
    </source>
</evidence>
<dbReference type="GO" id="GO:0051539">
    <property type="term" value="F:4 iron, 4 sulfur cluster binding"/>
    <property type="evidence" value="ECO:0007669"/>
    <property type="project" value="UniProtKB-KW"/>
</dbReference>
<name>A0A5B9DA76_9ARCH</name>
<evidence type="ECO:0000256" key="10">
    <source>
        <dbReference type="ARBA" id="ARBA00023014"/>
    </source>
</evidence>
<keyword evidence="7" id="KW-0949">S-adenosyl-L-methionine</keyword>
<dbReference type="RefSeq" id="WP_147662385.1">
    <property type="nucleotide sequence ID" value="NZ_CP042905.2"/>
</dbReference>